<protein>
    <submittedName>
        <fullName evidence="1">Uncharacterized protein</fullName>
    </submittedName>
</protein>
<sequence>MHIGKRATDSDLKHARLMVGRGTLQREDAIWFLARLEYLEVLVDHQAKKCVGYKAAVRGLTRCVNKLKARLFDASEKREEVAV</sequence>
<comment type="caution">
    <text evidence="1">The sequence shown here is derived from an EMBL/GenBank/DDBJ whole genome shotgun (WGS) entry which is preliminary data.</text>
</comment>
<gene>
    <name evidence="1" type="ORF">LCGC14_2720130</name>
</gene>
<dbReference type="EMBL" id="LAZR01048969">
    <property type="protein sequence ID" value="KKK90728.1"/>
    <property type="molecule type" value="Genomic_DNA"/>
</dbReference>
<reference evidence="1" key="1">
    <citation type="journal article" date="2015" name="Nature">
        <title>Complex archaea that bridge the gap between prokaryotes and eukaryotes.</title>
        <authorList>
            <person name="Spang A."/>
            <person name="Saw J.H."/>
            <person name="Jorgensen S.L."/>
            <person name="Zaremba-Niedzwiedzka K."/>
            <person name="Martijn J."/>
            <person name="Lind A.E."/>
            <person name="van Eijk R."/>
            <person name="Schleper C."/>
            <person name="Guy L."/>
            <person name="Ettema T.J."/>
        </authorList>
    </citation>
    <scope>NUCLEOTIDE SEQUENCE</scope>
</reference>
<proteinExistence type="predicted"/>
<evidence type="ECO:0000313" key="1">
    <source>
        <dbReference type="EMBL" id="KKK90728.1"/>
    </source>
</evidence>
<dbReference type="AlphaFoldDB" id="A0A0F8ZAE8"/>
<organism evidence="1">
    <name type="scientific">marine sediment metagenome</name>
    <dbReference type="NCBI Taxonomy" id="412755"/>
    <lineage>
        <taxon>unclassified sequences</taxon>
        <taxon>metagenomes</taxon>
        <taxon>ecological metagenomes</taxon>
    </lineage>
</organism>
<accession>A0A0F8ZAE8</accession>
<name>A0A0F8ZAE8_9ZZZZ</name>